<dbReference type="CDD" id="cd07572">
    <property type="entry name" value="nit"/>
    <property type="match status" value="1"/>
</dbReference>
<evidence type="ECO:0000259" key="3">
    <source>
        <dbReference type="PROSITE" id="PS50263"/>
    </source>
</evidence>
<dbReference type="InterPro" id="IPR036526">
    <property type="entry name" value="C-N_Hydrolase_sf"/>
</dbReference>
<keyword evidence="2" id="KW-0378">Hydrolase</keyword>
<proteinExistence type="inferred from homology"/>
<keyword evidence="5" id="KW-1185">Reference proteome</keyword>
<name>A0A4R1F2U3_9GAMM</name>
<dbReference type="PROSITE" id="PS01227">
    <property type="entry name" value="UPF0012"/>
    <property type="match status" value="1"/>
</dbReference>
<dbReference type="PANTHER" id="PTHR23088">
    <property type="entry name" value="NITRILASE-RELATED"/>
    <property type="match status" value="1"/>
</dbReference>
<evidence type="ECO:0000313" key="5">
    <source>
        <dbReference type="Proteomes" id="UP000294887"/>
    </source>
</evidence>
<dbReference type="Pfam" id="PF00795">
    <property type="entry name" value="CN_hydrolase"/>
    <property type="match status" value="1"/>
</dbReference>
<evidence type="ECO:0000256" key="2">
    <source>
        <dbReference type="ARBA" id="ARBA00022801"/>
    </source>
</evidence>
<feature type="domain" description="CN hydrolase" evidence="3">
    <location>
        <begin position="20"/>
        <end position="273"/>
    </location>
</feature>
<comment type="caution">
    <text evidence="4">The sequence shown here is derived from an EMBL/GenBank/DDBJ whole genome shotgun (WGS) entry which is preliminary data.</text>
</comment>
<dbReference type="Gene3D" id="3.60.110.10">
    <property type="entry name" value="Carbon-nitrogen hydrolase"/>
    <property type="match status" value="1"/>
</dbReference>
<dbReference type="InterPro" id="IPR045254">
    <property type="entry name" value="Nit1/2_C-N_Hydrolase"/>
</dbReference>
<organism evidence="4 5">
    <name type="scientific">Cocleimonas flava</name>
    <dbReference type="NCBI Taxonomy" id="634765"/>
    <lineage>
        <taxon>Bacteria</taxon>
        <taxon>Pseudomonadati</taxon>
        <taxon>Pseudomonadota</taxon>
        <taxon>Gammaproteobacteria</taxon>
        <taxon>Thiotrichales</taxon>
        <taxon>Thiotrichaceae</taxon>
        <taxon>Cocleimonas</taxon>
    </lineage>
</organism>
<dbReference type="PROSITE" id="PS50263">
    <property type="entry name" value="CN_HYDROLASE"/>
    <property type="match status" value="1"/>
</dbReference>
<evidence type="ECO:0000313" key="4">
    <source>
        <dbReference type="EMBL" id="TCJ84691.1"/>
    </source>
</evidence>
<sequence>MTKSLSKASKETNKGKYLLTKIAAVQMASGPQIKANLMEATRLIREAAKKGAQMVVLPESFALMAMHESENIDLAENYGKGPIQDTMRQCAIDNKVWIVAGSVPLKLDDSEKVSASSLMFNDKGEIVARYNKIHLFDVDINSDNNKTKEHYRESDTFEYGKDIVVVDTPFGKIGMAICYDLRFPMLFREMVKQGAEIFLIPSAFAKSTGKIHWEPLIKARAIENQCYVIAPAQGGYHVNGRHTYGNSMAVDYLGQVHGLRLKGSGIITINIDLKAQKKLRESFPVLKHTKLI</sequence>
<reference evidence="4 5" key="1">
    <citation type="submission" date="2019-03" db="EMBL/GenBank/DDBJ databases">
        <title>Genomic Encyclopedia of Type Strains, Phase IV (KMG-IV): sequencing the most valuable type-strain genomes for metagenomic binning, comparative biology and taxonomic classification.</title>
        <authorList>
            <person name="Goeker M."/>
        </authorList>
    </citation>
    <scope>NUCLEOTIDE SEQUENCE [LARGE SCALE GENOMIC DNA]</scope>
    <source>
        <strain evidence="4 5">DSM 24830</strain>
    </source>
</reference>
<protein>
    <submittedName>
        <fullName evidence="4">Nitrilase</fullName>
    </submittedName>
</protein>
<gene>
    <name evidence="4" type="ORF">EV695_2651</name>
</gene>
<dbReference type="InterPro" id="IPR003010">
    <property type="entry name" value="C-N_Hydrolase"/>
</dbReference>
<dbReference type="Proteomes" id="UP000294887">
    <property type="component" value="Unassembled WGS sequence"/>
</dbReference>
<evidence type="ECO:0000256" key="1">
    <source>
        <dbReference type="ARBA" id="ARBA00010613"/>
    </source>
</evidence>
<dbReference type="PANTHER" id="PTHR23088:SF27">
    <property type="entry name" value="DEAMINATED GLUTATHIONE AMIDASE"/>
    <property type="match status" value="1"/>
</dbReference>
<dbReference type="EMBL" id="SMFQ01000004">
    <property type="protein sequence ID" value="TCJ84691.1"/>
    <property type="molecule type" value="Genomic_DNA"/>
</dbReference>
<dbReference type="InterPro" id="IPR001110">
    <property type="entry name" value="UPF0012_CS"/>
</dbReference>
<dbReference type="SUPFAM" id="SSF56317">
    <property type="entry name" value="Carbon-nitrogen hydrolase"/>
    <property type="match status" value="1"/>
</dbReference>
<dbReference type="AlphaFoldDB" id="A0A4R1F2U3"/>
<comment type="similarity">
    <text evidence="1">Belongs to the carbon-nitrogen hydrolase superfamily. NIT1/NIT2 family.</text>
</comment>
<dbReference type="GO" id="GO:0016811">
    <property type="term" value="F:hydrolase activity, acting on carbon-nitrogen (but not peptide) bonds, in linear amides"/>
    <property type="evidence" value="ECO:0007669"/>
    <property type="project" value="InterPro"/>
</dbReference>
<accession>A0A4R1F2U3</accession>